<dbReference type="InterPro" id="IPR043502">
    <property type="entry name" value="DNA/RNA_pol_sf"/>
</dbReference>
<dbReference type="InterPro" id="IPR017856">
    <property type="entry name" value="Integrase-like_N"/>
</dbReference>
<dbReference type="PANTHER" id="PTHR41694">
    <property type="entry name" value="ENDOGENOUS RETROVIRUS GROUP K MEMBER POL PROTEIN"/>
    <property type="match status" value="1"/>
</dbReference>
<dbReference type="Gene3D" id="3.30.420.10">
    <property type="entry name" value="Ribonuclease H-like superfamily/Ribonuclease H"/>
    <property type="match status" value="2"/>
</dbReference>
<feature type="DNA-binding region" description="Integrase-type" evidence="12">
    <location>
        <begin position="695"/>
        <end position="750"/>
    </location>
</feature>
<dbReference type="GO" id="GO:0003964">
    <property type="term" value="F:RNA-directed DNA polymerase activity"/>
    <property type="evidence" value="ECO:0007669"/>
    <property type="project" value="UniProtKB-KW"/>
</dbReference>
<keyword evidence="5" id="KW-0479">Metal-binding</keyword>
<reference evidence="17" key="1">
    <citation type="submission" date="2019-04" db="EMBL/GenBank/DDBJ databases">
        <title>Genome assembly of Zosterops borbonicus 15179.</title>
        <authorList>
            <person name="Leroy T."/>
            <person name="Anselmetti Y."/>
            <person name="Tilak M.-K."/>
            <person name="Nabholz B."/>
        </authorList>
    </citation>
    <scope>NUCLEOTIDE SEQUENCE</scope>
    <source>
        <strain evidence="17">HGM_15179</strain>
        <tissue evidence="17">Muscle</tissue>
    </source>
</reference>
<keyword evidence="9" id="KW-0695">RNA-directed DNA polymerase</keyword>
<dbReference type="Gene3D" id="2.30.30.10">
    <property type="entry name" value="Integrase, C-terminal domain superfamily, retroviral"/>
    <property type="match status" value="2"/>
</dbReference>
<dbReference type="GO" id="GO:0015074">
    <property type="term" value="P:DNA integration"/>
    <property type="evidence" value="ECO:0007669"/>
    <property type="project" value="UniProtKB-KW"/>
</dbReference>
<evidence type="ECO:0000256" key="8">
    <source>
        <dbReference type="ARBA" id="ARBA00022908"/>
    </source>
</evidence>
<keyword evidence="6" id="KW-0255">Endonuclease</keyword>
<keyword evidence="4" id="KW-0540">Nuclease</keyword>
<dbReference type="InterPro" id="IPR036862">
    <property type="entry name" value="Integrase_C_dom_sf_retrovir"/>
</dbReference>
<evidence type="ECO:0000256" key="11">
    <source>
        <dbReference type="PROSITE-ProRule" id="PRU00450"/>
    </source>
</evidence>
<proteinExistence type="predicted"/>
<dbReference type="AlphaFoldDB" id="A0A8K1DA09"/>
<organism evidence="17 18">
    <name type="scientific">Zosterops borbonicus</name>
    <dbReference type="NCBI Taxonomy" id="364589"/>
    <lineage>
        <taxon>Eukaryota</taxon>
        <taxon>Metazoa</taxon>
        <taxon>Chordata</taxon>
        <taxon>Craniata</taxon>
        <taxon>Vertebrata</taxon>
        <taxon>Euteleostomi</taxon>
        <taxon>Archelosauria</taxon>
        <taxon>Archosauria</taxon>
        <taxon>Dinosauria</taxon>
        <taxon>Saurischia</taxon>
        <taxon>Theropoda</taxon>
        <taxon>Coelurosauria</taxon>
        <taxon>Aves</taxon>
        <taxon>Neognathae</taxon>
        <taxon>Neoaves</taxon>
        <taxon>Telluraves</taxon>
        <taxon>Australaves</taxon>
        <taxon>Passeriformes</taxon>
        <taxon>Sylvioidea</taxon>
        <taxon>Zosteropidae</taxon>
        <taxon>Zosterops</taxon>
    </lineage>
</organism>
<evidence type="ECO:0000256" key="6">
    <source>
        <dbReference type="ARBA" id="ARBA00022759"/>
    </source>
</evidence>
<evidence type="ECO:0000259" key="15">
    <source>
        <dbReference type="PROSITE" id="PS50994"/>
    </source>
</evidence>
<keyword evidence="3" id="KW-0548">Nucleotidyltransferase</keyword>
<dbReference type="GO" id="GO:0008270">
    <property type="term" value="F:zinc ion binding"/>
    <property type="evidence" value="ECO:0007669"/>
    <property type="project" value="UniProtKB-KW"/>
</dbReference>
<dbReference type="GO" id="GO:0035613">
    <property type="term" value="F:RNA stem-loop binding"/>
    <property type="evidence" value="ECO:0007669"/>
    <property type="project" value="TreeGrafter"/>
</dbReference>
<dbReference type="InterPro" id="IPR002156">
    <property type="entry name" value="RNaseH_domain"/>
</dbReference>
<evidence type="ECO:0000259" key="16">
    <source>
        <dbReference type="PROSITE" id="PS51027"/>
    </source>
</evidence>
<sequence length="767" mass="85311">MDAPNPPIVRHFGKSKQLTLEEKPPVLIKDPESGRTEGPHDLVTWGQGYSCVSTPSGLRCMVKISDYEAILTALSIAKEQNPPPANPDDEEKPKEFFSIEVDKDEVLPPKKYWPLPSQVEEWSTDQEGYADLNFESADTPPRMRETQRTRVDHAACTWSRLTNQDLEPLVDLLQDSTDPAQPRTLTKQARAALRDIEEKLANQQCYRYDPQEEIAIAVYGPRTHWSAVIIQTIGKLTHVLEWVFPPIRPYSSIESLPEYIGRLLLKARVRVRLVFGKDPPTMDVPWKTTELLGLWMQESLVFALATAGMQLSVHYPSHPLFKTSLIVVERPKVVDQPLVEGLTVFTDISGRTGKYGCAWLENGHWETIIRQQSNASVQVLELQAVVLAMTTFDSNPVNLVTDSSYAAGLMNRLDEAIIGHVGNMAIKSLLIKILALLEHRQHPLWCTHIKSHTTLLGILTKGNAVIDQAVSAFSHMTGAGTTTDTAVSSHKFFHQSARALQREFGLSRAEAQAVVAACPDCARISPIQASGTIPHGLKPRGVWQCDTTELPSFGRLRHLHVSVDTCSRAVWATPATSTAFAAVKQHWLAAFAALGVPAVIKTDNGPAYASQACKRFMTAWGIQHKTGIPYNSTGQAIIERHHQDIKRLATVLKKEGELSPYNAVMKACYVLNWKNPVGEGDDTPIQNHFEVNPKDLTQWEVLVDTWDPHRGAWAGQCSKLLTWGRGYACVVTGDSRPRWLPAKWMRPWLPAPKPSGNTDSNSEHAED</sequence>
<comment type="caution">
    <text evidence="17">The sequence shown here is derived from an EMBL/GenBank/DDBJ whole genome shotgun (WGS) entry which is preliminary data.</text>
</comment>
<dbReference type="Gene3D" id="3.30.70.270">
    <property type="match status" value="1"/>
</dbReference>
<evidence type="ECO:0000256" key="10">
    <source>
        <dbReference type="ARBA" id="ARBA00023125"/>
    </source>
</evidence>
<dbReference type="PROSITE" id="PS50994">
    <property type="entry name" value="INTEGRASE"/>
    <property type="match status" value="1"/>
</dbReference>
<dbReference type="InterPro" id="IPR043128">
    <property type="entry name" value="Rev_trsase/Diguanyl_cyclase"/>
</dbReference>
<dbReference type="GO" id="GO:0004523">
    <property type="term" value="F:RNA-DNA hybrid ribonuclease activity"/>
    <property type="evidence" value="ECO:0007669"/>
    <property type="project" value="InterPro"/>
</dbReference>
<evidence type="ECO:0000256" key="12">
    <source>
        <dbReference type="PROSITE-ProRule" id="PRU00506"/>
    </source>
</evidence>
<keyword evidence="11" id="KW-0862">Zinc</keyword>
<evidence type="ECO:0000259" key="14">
    <source>
        <dbReference type="PROSITE" id="PS50879"/>
    </source>
</evidence>
<keyword evidence="8" id="KW-0229">DNA integration</keyword>
<keyword evidence="7" id="KW-0378">Hydrolase</keyword>
<dbReference type="Gene3D" id="1.10.10.200">
    <property type="match status" value="1"/>
</dbReference>
<dbReference type="SUPFAM" id="SSF46919">
    <property type="entry name" value="N-terminal Zn binding domain of HIV integrase"/>
    <property type="match status" value="1"/>
</dbReference>
<gene>
    <name evidence="17" type="ORF">HGM15179_019280</name>
</gene>
<accession>A0A8K1DA09</accession>
<dbReference type="SUPFAM" id="SSF53098">
    <property type="entry name" value="Ribonuclease H-like"/>
    <property type="match status" value="2"/>
</dbReference>
<dbReference type="Proteomes" id="UP000796761">
    <property type="component" value="Unassembled WGS sequence"/>
</dbReference>
<evidence type="ECO:0000313" key="17">
    <source>
        <dbReference type="EMBL" id="TRZ07827.1"/>
    </source>
</evidence>
<dbReference type="PROSITE" id="PS50879">
    <property type="entry name" value="RNASE_H_1"/>
    <property type="match status" value="1"/>
</dbReference>
<dbReference type="Pfam" id="PF00075">
    <property type="entry name" value="RNase_H"/>
    <property type="match status" value="1"/>
</dbReference>
<feature type="domain" description="RNase H type-1" evidence="14">
    <location>
        <begin position="338"/>
        <end position="475"/>
    </location>
</feature>
<evidence type="ECO:0000256" key="9">
    <source>
        <dbReference type="ARBA" id="ARBA00022918"/>
    </source>
</evidence>
<dbReference type="Pfam" id="PF00665">
    <property type="entry name" value="rve"/>
    <property type="match status" value="1"/>
</dbReference>
<name>A0A8K1DA09_9PASS</name>
<keyword evidence="10" id="KW-0238">DNA-binding</keyword>
<evidence type="ECO:0000256" key="4">
    <source>
        <dbReference type="ARBA" id="ARBA00022722"/>
    </source>
</evidence>
<feature type="domain" description="Integrase-type" evidence="13">
    <location>
        <begin position="481"/>
        <end position="522"/>
    </location>
</feature>
<dbReference type="EC" id="2.7.7.49" evidence="1"/>
<dbReference type="PROSITE" id="PS51027">
    <property type="entry name" value="INTEGRASE_DBD"/>
    <property type="match status" value="1"/>
</dbReference>
<dbReference type="InterPro" id="IPR012337">
    <property type="entry name" value="RNaseH-like_sf"/>
</dbReference>
<keyword evidence="18" id="KW-1185">Reference proteome</keyword>
<dbReference type="SUPFAM" id="SSF56672">
    <property type="entry name" value="DNA/RNA polymerases"/>
    <property type="match status" value="1"/>
</dbReference>
<dbReference type="Pfam" id="PF02022">
    <property type="entry name" value="Integrase_Zn"/>
    <property type="match status" value="1"/>
</dbReference>
<evidence type="ECO:0000256" key="5">
    <source>
        <dbReference type="ARBA" id="ARBA00022723"/>
    </source>
</evidence>
<evidence type="ECO:0000259" key="13">
    <source>
        <dbReference type="PROSITE" id="PS50876"/>
    </source>
</evidence>
<dbReference type="EMBL" id="SWJQ01001613">
    <property type="protein sequence ID" value="TRZ07827.1"/>
    <property type="molecule type" value="Genomic_DNA"/>
</dbReference>
<evidence type="ECO:0000256" key="2">
    <source>
        <dbReference type="ARBA" id="ARBA00022679"/>
    </source>
</evidence>
<dbReference type="InterPro" id="IPR036397">
    <property type="entry name" value="RNaseH_sf"/>
</dbReference>
<dbReference type="PROSITE" id="PS50876">
    <property type="entry name" value="ZF_INTEGRASE"/>
    <property type="match status" value="1"/>
</dbReference>
<protein>
    <recommendedName>
        <fullName evidence="1">RNA-directed DNA polymerase</fullName>
        <ecNumber evidence="1">2.7.7.49</ecNumber>
    </recommendedName>
</protein>
<evidence type="ECO:0000256" key="1">
    <source>
        <dbReference type="ARBA" id="ARBA00012493"/>
    </source>
</evidence>
<dbReference type="SUPFAM" id="SSF50122">
    <property type="entry name" value="DNA-binding domain of retroviral integrase"/>
    <property type="match status" value="2"/>
</dbReference>
<evidence type="ECO:0000256" key="7">
    <source>
        <dbReference type="ARBA" id="ARBA00022801"/>
    </source>
</evidence>
<dbReference type="OrthoDB" id="9386368at2759"/>
<keyword evidence="2" id="KW-0808">Transferase</keyword>
<dbReference type="PANTHER" id="PTHR41694:SF3">
    <property type="entry name" value="RNA-DIRECTED DNA POLYMERASE-RELATED"/>
    <property type="match status" value="1"/>
</dbReference>
<dbReference type="InterPro" id="IPR001037">
    <property type="entry name" value="Integrase_C_retrovir"/>
</dbReference>
<evidence type="ECO:0000313" key="18">
    <source>
        <dbReference type="Proteomes" id="UP000796761"/>
    </source>
</evidence>
<evidence type="ECO:0000256" key="3">
    <source>
        <dbReference type="ARBA" id="ARBA00022695"/>
    </source>
</evidence>
<keyword evidence="11" id="KW-0863">Zinc-finger</keyword>
<dbReference type="InterPro" id="IPR003308">
    <property type="entry name" value="Integrase_Zn-bd_dom_N"/>
</dbReference>
<dbReference type="GO" id="GO:0003677">
    <property type="term" value="F:DNA binding"/>
    <property type="evidence" value="ECO:0007669"/>
    <property type="project" value="UniProtKB-KW"/>
</dbReference>
<dbReference type="InterPro" id="IPR001584">
    <property type="entry name" value="Integrase_cat-core"/>
</dbReference>
<feature type="domain" description="Integrase catalytic" evidence="15">
    <location>
        <begin position="535"/>
        <end position="692"/>
    </location>
</feature>
<feature type="domain" description="Integrase-type" evidence="16">
    <location>
        <begin position="695"/>
        <end position="750"/>
    </location>
</feature>